<proteinExistence type="predicted"/>
<dbReference type="AlphaFoldDB" id="A0A367KMK3"/>
<reference evidence="2 3" key="1">
    <citation type="journal article" date="2018" name="G3 (Bethesda)">
        <title>Phylogenetic and Phylogenomic Definition of Rhizopus Species.</title>
        <authorList>
            <person name="Gryganskyi A.P."/>
            <person name="Golan J."/>
            <person name="Dolatabadi S."/>
            <person name="Mondo S."/>
            <person name="Robb S."/>
            <person name="Idnurm A."/>
            <person name="Muszewska A."/>
            <person name="Steczkiewicz K."/>
            <person name="Masonjones S."/>
            <person name="Liao H.L."/>
            <person name="Gajdeczka M.T."/>
            <person name="Anike F."/>
            <person name="Vuek A."/>
            <person name="Anishchenko I.M."/>
            <person name="Voigt K."/>
            <person name="de Hoog G.S."/>
            <person name="Smith M.E."/>
            <person name="Heitman J."/>
            <person name="Vilgalys R."/>
            <person name="Stajich J.E."/>
        </authorList>
    </citation>
    <scope>NUCLEOTIDE SEQUENCE [LARGE SCALE GENOMIC DNA]</scope>
    <source>
        <strain evidence="2 3">LSU 92-RS-03</strain>
    </source>
</reference>
<dbReference type="Proteomes" id="UP000253551">
    <property type="component" value="Unassembled WGS sequence"/>
</dbReference>
<feature type="non-terminal residue" evidence="2">
    <location>
        <position position="1"/>
    </location>
</feature>
<name>A0A367KMK3_RHIST</name>
<comment type="caution">
    <text evidence="2">The sequence shown here is derived from an EMBL/GenBank/DDBJ whole genome shotgun (WGS) entry which is preliminary data.</text>
</comment>
<sequence>DNDWLPLPSGISRESHNSFTRDLLSQFDKINPTDDDSIVSIDQCSIKSVSIHQSSISIQETRYGRDTNTVAPNGKSTRPRSAVDLLRKSSMYLKSKFYDDESIFHSWAMKRRKSQKPREALPLSKVAINTTINLKKKDRQQHDNASMYHHHHQQQPNTSHLIQPPVITQYPPKPLVYSPVEPLVDNNPQEKTLHRLSMPLMKLTAIQQDKAVKKRRSDSDLLDQAIAKPSVIHSLSKTWNKLLHSCSLRHKKNN</sequence>
<protein>
    <submittedName>
        <fullName evidence="2">Uncharacterized protein</fullName>
    </submittedName>
</protein>
<feature type="region of interest" description="Disordered" evidence="1">
    <location>
        <begin position="136"/>
        <end position="158"/>
    </location>
</feature>
<organism evidence="2 3">
    <name type="scientific">Rhizopus stolonifer</name>
    <name type="common">Rhizopus nigricans</name>
    <dbReference type="NCBI Taxonomy" id="4846"/>
    <lineage>
        <taxon>Eukaryota</taxon>
        <taxon>Fungi</taxon>
        <taxon>Fungi incertae sedis</taxon>
        <taxon>Mucoromycota</taxon>
        <taxon>Mucoromycotina</taxon>
        <taxon>Mucoromycetes</taxon>
        <taxon>Mucorales</taxon>
        <taxon>Mucorineae</taxon>
        <taxon>Rhizopodaceae</taxon>
        <taxon>Rhizopus</taxon>
    </lineage>
</organism>
<keyword evidence="3" id="KW-1185">Reference proteome</keyword>
<accession>A0A367KMK3</accession>
<dbReference type="OrthoDB" id="2228080at2759"/>
<evidence type="ECO:0000256" key="1">
    <source>
        <dbReference type="SAM" id="MobiDB-lite"/>
    </source>
</evidence>
<dbReference type="EMBL" id="PJQM01001041">
    <property type="protein sequence ID" value="RCI03381.1"/>
    <property type="molecule type" value="Genomic_DNA"/>
</dbReference>
<evidence type="ECO:0000313" key="2">
    <source>
        <dbReference type="EMBL" id="RCI03381.1"/>
    </source>
</evidence>
<gene>
    <name evidence="2" type="ORF">CU098_012665</name>
</gene>
<evidence type="ECO:0000313" key="3">
    <source>
        <dbReference type="Proteomes" id="UP000253551"/>
    </source>
</evidence>